<proteinExistence type="predicted"/>
<dbReference type="OrthoDB" id="5327900at2"/>
<keyword evidence="1" id="KW-0732">Signal</keyword>
<evidence type="ECO:0000313" key="3">
    <source>
        <dbReference type="Proteomes" id="UP000256379"/>
    </source>
</evidence>
<feature type="chain" id="PRO_5017611300" description="Outer membrane family protein" evidence="1">
    <location>
        <begin position="22"/>
        <end position="408"/>
    </location>
</feature>
<evidence type="ECO:0000256" key="1">
    <source>
        <dbReference type="SAM" id="SignalP"/>
    </source>
</evidence>
<dbReference type="EMBL" id="NXLQ01000017">
    <property type="protein sequence ID" value="RDU64883.1"/>
    <property type="molecule type" value="Genomic_DNA"/>
</dbReference>
<dbReference type="Proteomes" id="UP000256379">
    <property type="component" value="Unassembled WGS sequence"/>
</dbReference>
<feature type="signal peptide" evidence="1">
    <location>
        <begin position="1"/>
        <end position="21"/>
    </location>
</feature>
<evidence type="ECO:0000313" key="2">
    <source>
        <dbReference type="EMBL" id="RDU64883.1"/>
    </source>
</evidence>
<protein>
    <recommendedName>
        <fullName evidence="4">Outer membrane family protein</fullName>
    </recommendedName>
</protein>
<name>A0A3D8IID5_9HELI</name>
<reference evidence="2 3" key="1">
    <citation type="submission" date="2018-04" db="EMBL/GenBank/DDBJ databases">
        <title>Novel Campyloabacter and Helicobacter Species and Strains.</title>
        <authorList>
            <person name="Mannion A.J."/>
            <person name="Shen Z."/>
            <person name="Fox J.G."/>
        </authorList>
    </citation>
    <scope>NUCLEOTIDE SEQUENCE [LARGE SCALE GENOMIC DNA]</scope>
    <source>
        <strain evidence="2 3">MIT 17-337</strain>
    </source>
</reference>
<sequence length="408" mass="44025">MTKKLIGSVVLAGVLASAASAVQITPFGYVGVIANFGFGDANKLPGEGTTGYLGVTGHIGVDFNFSGFKIGAGAMAGFAPLTIGTEGSYTNNTYVGWNGSLYRRPWVELSDLYLGYQGSGFDVALGRYNASKILATADWIGGHNQGFALAYQSSYFGIWATWVNDYLRNGYNANSSLAKDGRYGMDISGMGSYASSWNNFNVNNELFALGADFKFGEYVSLSPYAQYWLRNNGWSDTLQAGARLIVSFNAGPVKSTTTGRFLWSNNINNGGNGFMWQADQEFVFIDMIKLGGGYLSIGNIGLGGNTIVDRTRFYGQYLYPGAYNGTGLANRGYLDAGVNTWYVFTGFKLGEALDLDILYADGDYKEFSTILNYNIIGGEKLTWSVGGGYVTNGFGNAHTGLVYTKLKF</sequence>
<comment type="caution">
    <text evidence="2">The sequence shown here is derived from an EMBL/GenBank/DDBJ whole genome shotgun (WGS) entry which is preliminary data.</text>
</comment>
<dbReference type="AlphaFoldDB" id="A0A3D8IID5"/>
<keyword evidence="3" id="KW-1185">Reference proteome</keyword>
<evidence type="ECO:0008006" key="4">
    <source>
        <dbReference type="Google" id="ProtNLM"/>
    </source>
</evidence>
<gene>
    <name evidence="2" type="ORF">CQA53_07375</name>
</gene>
<dbReference type="RefSeq" id="WP_115543375.1">
    <property type="nucleotide sequence ID" value="NZ_NXLQ01000017.1"/>
</dbReference>
<accession>A0A3D8IID5</accession>
<organism evidence="2 3">
    <name type="scientific">Helicobacter didelphidarum</name>
    <dbReference type="NCBI Taxonomy" id="2040648"/>
    <lineage>
        <taxon>Bacteria</taxon>
        <taxon>Pseudomonadati</taxon>
        <taxon>Campylobacterota</taxon>
        <taxon>Epsilonproteobacteria</taxon>
        <taxon>Campylobacterales</taxon>
        <taxon>Helicobacteraceae</taxon>
        <taxon>Helicobacter</taxon>
    </lineage>
</organism>